<accession>A0A5C5XX55</accession>
<organism evidence="1 2">
    <name type="scientific">Allorhodopirellula solitaria</name>
    <dbReference type="NCBI Taxonomy" id="2527987"/>
    <lineage>
        <taxon>Bacteria</taxon>
        <taxon>Pseudomonadati</taxon>
        <taxon>Planctomycetota</taxon>
        <taxon>Planctomycetia</taxon>
        <taxon>Pirellulales</taxon>
        <taxon>Pirellulaceae</taxon>
        <taxon>Allorhodopirellula</taxon>
    </lineage>
</organism>
<comment type="caution">
    <text evidence="1">The sequence shown here is derived from an EMBL/GenBank/DDBJ whole genome shotgun (WGS) entry which is preliminary data.</text>
</comment>
<evidence type="ECO:0000313" key="1">
    <source>
        <dbReference type="EMBL" id="TWT66192.1"/>
    </source>
</evidence>
<dbReference type="Proteomes" id="UP000318053">
    <property type="component" value="Unassembled WGS sequence"/>
</dbReference>
<dbReference type="EMBL" id="SJPK01000006">
    <property type="protein sequence ID" value="TWT66192.1"/>
    <property type="molecule type" value="Genomic_DNA"/>
</dbReference>
<dbReference type="PROSITE" id="PS51257">
    <property type="entry name" value="PROKAR_LIPOPROTEIN"/>
    <property type="match status" value="1"/>
</dbReference>
<proteinExistence type="predicted"/>
<reference evidence="1 2" key="1">
    <citation type="submission" date="2019-02" db="EMBL/GenBank/DDBJ databases">
        <title>Deep-cultivation of Planctomycetes and their phenomic and genomic characterization uncovers novel biology.</title>
        <authorList>
            <person name="Wiegand S."/>
            <person name="Jogler M."/>
            <person name="Boedeker C."/>
            <person name="Pinto D."/>
            <person name="Vollmers J."/>
            <person name="Rivas-Marin E."/>
            <person name="Kohn T."/>
            <person name="Peeters S.H."/>
            <person name="Heuer A."/>
            <person name="Rast P."/>
            <person name="Oberbeckmann S."/>
            <person name="Bunk B."/>
            <person name="Jeske O."/>
            <person name="Meyerdierks A."/>
            <person name="Storesund J.E."/>
            <person name="Kallscheuer N."/>
            <person name="Luecker S."/>
            <person name="Lage O.M."/>
            <person name="Pohl T."/>
            <person name="Merkel B.J."/>
            <person name="Hornburger P."/>
            <person name="Mueller R.-W."/>
            <person name="Bruemmer F."/>
            <person name="Labrenz M."/>
            <person name="Spormann A.M."/>
            <person name="Op Den Camp H."/>
            <person name="Overmann J."/>
            <person name="Amann R."/>
            <person name="Jetten M.S.M."/>
            <person name="Mascher T."/>
            <person name="Medema M.H."/>
            <person name="Devos D.P."/>
            <person name="Kaster A.-K."/>
            <person name="Ovreas L."/>
            <person name="Rohde M."/>
            <person name="Galperin M.Y."/>
            <person name="Jogler C."/>
        </authorList>
    </citation>
    <scope>NUCLEOTIDE SEQUENCE [LARGE SCALE GENOMIC DNA]</scope>
    <source>
        <strain evidence="1 2">CA85</strain>
    </source>
</reference>
<name>A0A5C5XX55_9BACT</name>
<evidence type="ECO:0000313" key="2">
    <source>
        <dbReference type="Proteomes" id="UP000318053"/>
    </source>
</evidence>
<dbReference type="AlphaFoldDB" id="A0A5C5XX55"/>
<gene>
    <name evidence="1" type="ORF">CA85_30560</name>
</gene>
<sequence>MRNRGDRIPFHSAALPLFIACRMKPTPPRLITLSLFTCCLLTTQAGCLGIVSNLMHAVGVDRIPPEYEGLEESKVAIVTMTDQSQYSDDVAARLLTRKVSNILSMEVKDMTLVHDEAIQQWRDTHGWDKIDYLEMGKDTKAEKLLAIEMTDLRLRDGATLYRGRAAIMITVYDIEAEKVVFRKEIDEFTYPVQAGQYTSETTETKFRKLFLSMLSRQICRTFHSYDFADTVALDGTLASQ</sequence>
<keyword evidence="2" id="KW-1185">Reference proteome</keyword>
<protein>
    <submittedName>
        <fullName evidence="1">Uncharacterized protein</fullName>
    </submittedName>
</protein>